<organism evidence="2 3">
    <name type="scientific">Gelidibacter algens</name>
    <dbReference type="NCBI Taxonomy" id="49280"/>
    <lineage>
        <taxon>Bacteria</taxon>
        <taxon>Pseudomonadati</taxon>
        <taxon>Bacteroidota</taxon>
        <taxon>Flavobacteriia</taxon>
        <taxon>Flavobacteriales</taxon>
        <taxon>Flavobacteriaceae</taxon>
        <taxon>Gelidibacter</taxon>
    </lineage>
</organism>
<dbReference type="AlphaFoldDB" id="A0A327SC90"/>
<evidence type="ECO:0000313" key="3">
    <source>
        <dbReference type="Proteomes" id="UP000248987"/>
    </source>
</evidence>
<reference evidence="2 3" key="1">
    <citation type="submission" date="2018-06" db="EMBL/GenBank/DDBJ databases">
        <title>Genomic Encyclopedia of Archaeal and Bacterial Type Strains, Phase II (KMG-II): from individual species to whole genera.</title>
        <authorList>
            <person name="Goeker M."/>
        </authorList>
    </citation>
    <scope>NUCLEOTIDE SEQUENCE [LARGE SCALE GENOMIC DNA]</scope>
    <source>
        <strain evidence="2 3">DSM 12408</strain>
    </source>
</reference>
<keyword evidence="3" id="KW-1185">Reference proteome</keyword>
<evidence type="ECO:0000313" key="2">
    <source>
        <dbReference type="EMBL" id="RAJ25962.1"/>
    </source>
</evidence>
<gene>
    <name evidence="2" type="ORF">LX77_01381</name>
</gene>
<dbReference type="OrthoDB" id="1496068at2"/>
<evidence type="ECO:0000259" key="1">
    <source>
        <dbReference type="Pfam" id="PF22322"/>
    </source>
</evidence>
<accession>A0A327SC90</accession>
<protein>
    <recommendedName>
        <fullName evidence="1">DUF6973 domain-containing protein</fullName>
    </recommendedName>
</protein>
<proteinExistence type="predicted"/>
<feature type="domain" description="DUF6973" evidence="1">
    <location>
        <begin position="410"/>
        <end position="512"/>
    </location>
</feature>
<dbReference type="EMBL" id="QLLQ01000003">
    <property type="protein sequence ID" value="RAJ25962.1"/>
    <property type="molecule type" value="Genomic_DNA"/>
</dbReference>
<dbReference type="Proteomes" id="UP000248987">
    <property type="component" value="Unassembled WGS sequence"/>
</dbReference>
<sequence length="531" mass="57765">MKQLKLKNQKTFCLPSTLFMAIFIALLSCEKDDPIIHQGSSVETKKVPYSVGNITLKDFVQTTAFINEEQKLQNHGGNQLQRKGQVQDNQYQFVSNEVLSTTTDIQTTYATPIRKVNNENDGARHSLVVSQNAQGSNSYIVTYSDDGMMITISPIGEVDPDAPAPDTLCVDYSITSTTPCGCGHYHTSECGGCTSGGPLYPSSSTVGVIMICWEGPTPIGIDPPSTSYAGHGSPNGVFGGSSGGGASSPPPPPIYIYEGDAECFGDGTCTPQLYWAAQMAWLNPSGLDPTNIDSALAFTNFIATLPQEQQDFLNAPENFALRASINAFLDENNFSMELLDTIRTALESLSSFTENDYPGKNLNYDFKWWLDNSFILNSGNFDMPSEEAPTIFESPNSKELFLFSIYPGPAILHIENSAVALNKAEQLVVNGMLTGISDGKADAFRHAFWNSLGTAEFPVEIMKLFADAHEWGENGIEVDMDFYNNYKGRIIGGNFNFASSDSDISDAVLQAVFDGILKYINGQGSLVFTNQ</sequence>
<name>A0A327SC90_9FLAO</name>
<comment type="caution">
    <text evidence="2">The sequence shown here is derived from an EMBL/GenBank/DDBJ whole genome shotgun (WGS) entry which is preliminary data.</text>
</comment>
<dbReference type="PROSITE" id="PS51257">
    <property type="entry name" value="PROKAR_LIPOPROTEIN"/>
    <property type="match status" value="1"/>
</dbReference>
<dbReference type="RefSeq" id="WP_146608927.1">
    <property type="nucleotide sequence ID" value="NZ_LZRN01000007.1"/>
</dbReference>
<dbReference type="Pfam" id="PF22322">
    <property type="entry name" value="DUF6973"/>
    <property type="match status" value="1"/>
</dbReference>
<dbReference type="InterPro" id="IPR054246">
    <property type="entry name" value="DUF6973"/>
</dbReference>